<dbReference type="Gene3D" id="3.30.2010.10">
    <property type="entry name" value="Metalloproteases ('zincins'), catalytic domain"/>
    <property type="match status" value="1"/>
</dbReference>
<dbReference type="InterPro" id="IPR002725">
    <property type="entry name" value="YgjP-like_metallopeptidase"/>
</dbReference>
<keyword evidence="3" id="KW-1185">Reference proteome</keyword>
<feature type="domain" description="YgjP-like metallopeptidase" evidence="1">
    <location>
        <begin position="27"/>
        <end position="221"/>
    </location>
</feature>
<evidence type="ECO:0000259" key="1">
    <source>
        <dbReference type="Pfam" id="PF01863"/>
    </source>
</evidence>
<evidence type="ECO:0000313" key="2">
    <source>
        <dbReference type="EMBL" id="MCQ8239253.1"/>
    </source>
</evidence>
<dbReference type="PANTHER" id="PTHR30399:SF1">
    <property type="entry name" value="UTP PYROPHOSPHATASE"/>
    <property type="match status" value="1"/>
</dbReference>
<protein>
    <submittedName>
        <fullName evidence="2">M48 family metallopeptidase</fullName>
    </submittedName>
</protein>
<gene>
    <name evidence="2" type="ORF">NFI88_00165</name>
</gene>
<comment type="caution">
    <text evidence="2">The sequence shown here is derived from an EMBL/GenBank/DDBJ whole genome shotgun (WGS) entry which is preliminary data.</text>
</comment>
<evidence type="ECO:0000313" key="3">
    <source>
        <dbReference type="Proteomes" id="UP001524547"/>
    </source>
</evidence>
<reference evidence="2 3" key="1">
    <citation type="submission" date="2022-06" db="EMBL/GenBank/DDBJ databases">
        <title>Rhizosaccharibacter gen. nov. sp. nov. KSS12, endophytic bacteria isolated from sugarcane.</title>
        <authorList>
            <person name="Pitiwittayakul N."/>
        </authorList>
    </citation>
    <scope>NUCLEOTIDE SEQUENCE [LARGE SCALE GENOMIC DNA]</scope>
    <source>
        <strain evidence="2 3">KSS12</strain>
    </source>
</reference>
<dbReference type="EMBL" id="JAMZEJ010000001">
    <property type="protein sequence ID" value="MCQ8239253.1"/>
    <property type="molecule type" value="Genomic_DNA"/>
</dbReference>
<dbReference type="PANTHER" id="PTHR30399">
    <property type="entry name" value="UNCHARACTERIZED PROTEIN YGJP"/>
    <property type="match status" value="1"/>
</dbReference>
<proteinExistence type="predicted"/>
<organism evidence="2 3">
    <name type="scientific">Rhizosaccharibacter radicis</name>
    <dbReference type="NCBI Taxonomy" id="2782605"/>
    <lineage>
        <taxon>Bacteria</taxon>
        <taxon>Pseudomonadati</taxon>
        <taxon>Pseudomonadota</taxon>
        <taxon>Alphaproteobacteria</taxon>
        <taxon>Acetobacterales</taxon>
        <taxon>Acetobacteraceae</taxon>
        <taxon>Rhizosaccharibacter</taxon>
    </lineage>
</organism>
<dbReference type="Proteomes" id="UP001524547">
    <property type="component" value="Unassembled WGS sequence"/>
</dbReference>
<dbReference type="Pfam" id="PF01863">
    <property type="entry name" value="YgjP-like"/>
    <property type="match status" value="1"/>
</dbReference>
<name>A0ABT1VSD5_9PROT</name>
<dbReference type="InterPro" id="IPR053136">
    <property type="entry name" value="UTP_pyrophosphatase-like"/>
</dbReference>
<sequence length="230" mass="25481">MERLCLPLAGEVSVRWRRNGRARRVSLRIDLRAGAVAVTLPPRAGREAGLALLREHDGWVAARLAALPAAIGFAEGALVPVEGVPHRIRHVPDGRRGVWIEADEIRVSGDPCFLGRRVADYLRREARTRLLGRVQSAVRGSGAPAPRRLAIKDTSSRWGSCSSDGTVMLSWRLLMAPPAVQDYVVAHELAHLRHLDHGTAFWRLVEQLTPHRAHAEAWLKRFGPELLRTG</sequence>
<dbReference type="CDD" id="cd07344">
    <property type="entry name" value="M48_yhfN_like"/>
    <property type="match status" value="1"/>
</dbReference>
<accession>A0ABT1VSD5</accession>